<dbReference type="HOGENOM" id="CLU_126023_0_0_7"/>
<gene>
    <name evidence="1" type="ordered locus">STAUR_8331</name>
</gene>
<dbReference type="KEGG" id="sur:STAUR_8331"/>
<dbReference type="AlphaFoldDB" id="E3FXV6"/>
<keyword evidence="2" id="KW-1185">Reference proteome</keyword>
<protein>
    <submittedName>
        <fullName evidence="1">Uncharacterized protein</fullName>
    </submittedName>
</protein>
<dbReference type="STRING" id="378806.STAUR_8331"/>
<dbReference type="EMBL" id="CP002271">
    <property type="protein sequence ID" value="ADO76085.1"/>
    <property type="molecule type" value="Genomic_DNA"/>
</dbReference>
<sequence>MLITLLNFTAETGQLEQAEDFFIHQREYAPIAIAHFESREEAEAWLNGAVEPPSPARILIGDEYHQLGYTREDKTRGMCRDYAIEPVTESMTVRGIPSPVLSFATRTEAEAWLMKHPADPYDFVATAGAYWFAVHHRRLNRHLGRGTGEATHRHWL</sequence>
<evidence type="ECO:0000313" key="1">
    <source>
        <dbReference type="EMBL" id="ADO76085.1"/>
    </source>
</evidence>
<name>E3FXV6_STIAD</name>
<dbReference type="Proteomes" id="UP000001351">
    <property type="component" value="Chromosome"/>
</dbReference>
<proteinExistence type="predicted"/>
<organism evidence="1 2">
    <name type="scientific">Stigmatella aurantiaca (strain DW4/3-1)</name>
    <dbReference type="NCBI Taxonomy" id="378806"/>
    <lineage>
        <taxon>Bacteria</taxon>
        <taxon>Pseudomonadati</taxon>
        <taxon>Myxococcota</taxon>
        <taxon>Myxococcia</taxon>
        <taxon>Myxococcales</taxon>
        <taxon>Cystobacterineae</taxon>
        <taxon>Archangiaceae</taxon>
        <taxon>Stigmatella</taxon>
    </lineage>
</organism>
<reference evidence="1 2" key="1">
    <citation type="journal article" date="2011" name="Mol. Biol. Evol.">
        <title>Comparative genomic analysis of fruiting body formation in Myxococcales.</title>
        <authorList>
            <person name="Huntley S."/>
            <person name="Hamann N."/>
            <person name="Wegener-Feldbrugge S."/>
            <person name="Treuner-Lange A."/>
            <person name="Kube M."/>
            <person name="Reinhardt R."/>
            <person name="Klages S."/>
            <person name="Muller R."/>
            <person name="Ronning C.M."/>
            <person name="Nierman W.C."/>
            <person name="Sogaard-Andersen L."/>
        </authorList>
    </citation>
    <scope>NUCLEOTIDE SEQUENCE [LARGE SCALE GENOMIC DNA]</scope>
    <source>
        <strain evidence="1 2">DW4/3-1</strain>
    </source>
</reference>
<accession>E3FXV6</accession>
<evidence type="ECO:0000313" key="2">
    <source>
        <dbReference type="Proteomes" id="UP000001351"/>
    </source>
</evidence>